<dbReference type="InterPro" id="IPR017853">
    <property type="entry name" value="GH"/>
</dbReference>
<dbReference type="Proteomes" id="UP001152320">
    <property type="component" value="Chromosome 17"/>
</dbReference>
<organism evidence="10 11">
    <name type="scientific">Holothuria leucospilota</name>
    <name type="common">Black long sea cucumber</name>
    <name type="synonym">Mertensiothuria leucospilota</name>
    <dbReference type="NCBI Taxonomy" id="206669"/>
    <lineage>
        <taxon>Eukaryota</taxon>
        <taxon>Metazoa</taxon>
        <taxon>Echinodermata</taxon>
        <taxon>Eleutherozoa</taxon>
        <taxon>Echinozoa</taxon>
        <taxon>Holothuroidea</taxon>
        <taxon>Aspidochirotacea</taxon>
        <taxon>Aspidochirotida</taxon>
        <taxon>Holothuriidae</taxon>
        <taxon>Holothuria</taxon>
    </lineage>
</organism>
<feature type="domain" description="GH84" evidence="9">
    <location>
        <begin position="6"/>
        <end position="281"/>
    </location>
</feature>
<sequence>MLFGDFLCGVIEGFYGRPWTMEQRKDLFAFMNRTGLNTYIYAPKDDCKHRAFWRDLYSVEEAERLTSLIEEAKENNVLFVYALSPGLDITFSNAKEVTCLKRKLEQVNQFGCEAFALLFDDIDKDMCVADQEVFQSFAQAQVSITNEVYQYLGQPTFLFCPTEYCATRADPDIRKSEYLTTVGNKLLPAINMMWTGPKVVSKEITVESIKELTEVIKRKPVIWDNIHANDYDQKRLFLGPFQGRSTDLRPYLNGFMTNPNCEYNANFMAIHTLGSWFKDSEKAAGDTTRDSTIENPTISAEIKLETEGENLPLQRNFHGNYNPKLASQAAIADWMKLFMEAKDPQGRSLPPLVLNHPEVLPLPVPPLPSINTCMAVTQTTTTVFGTDLPETVSEELQKVKESLVGIGNETLKPPIVNSLVASSDEPVEPMECNGNTTIALSSTPPKVATKDSINLSTSTIVNKTADTSRMQVDDVTSKAPEKVQTEQSAEGMLDSEMQVDTGSPNVSSENFTVDNSKGETPEKPRENPRHVIENVEEEDVCLLVELFYLPYEHGSKAISMLEEVHWLKSNAYVLHQAKKTKQEKAKAEQWKKQADHFLDFCQDVKRMHKRILNVPNRSLLYDLYPYIWDMEGIVSMVGSYIKWLEKGHVPRICCSYMEDALSWCTKNHQEAFMSGDLEPWVFRGGLTGEFERMLPLEGAGDLFYKTPPPVSNKVYTIRPYLHTDEPSIYKVCRMTCDDGADGSDIFPDHPDLIGDKLVGHFLTLSPEYCFVVTDNEEIVGYAVATKDSQSFRKQVDVSWVTSMKEKYPHPEKAENLSPAEEIIVSFHDSKVEVPAALSTQFPSLLRLDILPKVQDVGVTKNLLACVLSALKSNGSCGAHVEVLVGERNQLEFYTKLGFFELPKTDFTSEDCIYLGRAI</sequence>
<dbReference type="GO" id="GO:0009100">
    <property type="term" value="P:glycoprotein metabolic process"/>
    <property type="evidence" value="ECO:0007669"/>
    <property type="project" value="TreeGrafter"/>
</dbReference>
<evidence type="ECO:0000313" key="11">
    <source>
        <dbReference type="Proteomes" id="UP001152320"/>
    </source>
</evidence>
<keyword evidence="1" id="KW-0378">Hydrolase</keyword>
<accession>A0A9Q1BI12</accession>
<dbReference type="PROSITE" id="PS52009">
    <property type="entry name" value="GH84"/>
    <property type="match status" value="1"/>
</dbReference>
<dbReference type="InterPro" id="IPR011496">
    <property type="entry name" value="O-GlcNAcase_cat"/>
</dbReference>
<dbReference type="InterPro" id="IPR016181">
    <property type="entry name" value="Acyl_CoA_acyltransferase"/>
</dbReference>
<evidence type="ECO:0000259" key="9">
    <source>
        <dbReference type="PROSITE" id="PS52009"/>
    </source>
</evidence>
<evidence type="ECO:0000256" key="3">
    <source>
        <dbReference type="ARBA" id="ARBA00030512"/>
    </source>
</evidence>
<name>A0A9Q1BI12_HOLLE</name>
<dbReference type="SUPFAM" id="SSF55729">
    <property type="entry name" value="Acyl-CoA N-acyltransferases (Nat)"/>
    <property type="match status" value="1"/>
</dbReference>
<gene>
    <name evidence="10" type="ORF">HOLleu_33926</name>
</gene>
<evidence type="ECO:0000256" key="5">
    <source>
        <dbReference type="ARBA" id="ARBA00052136"/>
    </source>
</evidence>
<feature type="compositionally biased region" description="Basic and acidic residues" evidence="8">
    <location>
        <begin position="516"/>
        <end position="527"/>
    </location>
</feature>
<feature type="region of interest" description="Disordered" evidence="8">
    <location>
        <begin position="500"/>
        <end position="527"/>
    </location>
</feature>
<comment type="catalytic activity">
    <reaction evidence="4">
        <text>3-O-(N-acetyl-beta-D-glucosaminyl)-L-seryl-[protein] + H2O = N-acetyl-D-glucosamine + L-seryl-[protein]</text>
        <dbReference type="Rhea" id="RHEA:48876"/>
        <dbReference type="Rhea" id="RHEA-COMP:9863"/>
        <dbReference type="Rhea" id="RHEA-COMP:12251"/>
        <dbReference type="ChEBI" id="CHEBI:15377"/>
        <dbReference type="ChEBI" id="CHEBI:29999"/>
        <dbReference type="ChEBI" id="CHEBI:90838"/>
        <dbReference type="ChEBI" id="CHEBI:506227"/>
        <dbReference type="EC" id="3.2.1.169"/>
    </reaction>
</comment>
<protein>
    <recommendedName>
        <fullName evidence="6">protein O-GlcNAcase</fullName>
        <ecNumber evidence="6">3.2.1.169</ecNumber>
    </recommendedName>
    <alternativeName>
        <fullName evidence="3">Beta-N-acetylhexosaminidase</fullName>
    </alternativeName>
    <alternativeName>
        <fullName evidence="7">Beta-hexosaminidase</fullName>
    </alternativeName>
</protein>
<evidence type="ECO:0000256" key="1">
    <source>
        <dbReference type="ARBA" id="ARBA00022801"/>
    </source>
</evidence>
<evidence type="ECO:0000256" key="7">
    <source>
        <dbReference type="ARBA" id="ARBA00076634"/>
    </source>
</evidence>
<dbReference type="Gene3D" id="3.40.630.30">
    <property type="match status" value="1"/>
</dbReference>
<feature type="compositionally biased region" description="Polar residues" evidence="8">
    <location>
        <begin position="500"/>
        <end position="515"/>
    </location>
</feature>
<dbReference type="Gene3D" id="1.20.58.240">
    <property type="entry name" value="STAT, domain 1"/>
    <property type="match status" value="1"/>
</dbReference>
<comment type="catalytic activity">
    <reaction evidence="5">
        <text>3-O-(N-acetyl-beta-D-glucosaminyl)-L-threonyl-[protein] + H2O = L-threonyl-[protein] + N-acetyl-D-glucosamine</text>
        <dbReference type="Rhea" id="RHEA:48892"/>
        <dbReference type="Rhea" id="RHEA-COMP:11060"/>
        <dbReference type="Rhea" id="RHEA-COMP:12252"/>
        <dbReference type="ChEBI" id="CHEBI:15377"/>
        <dbReference type="ChEBI" id="CHEBI:30013"/>
        <dbReference type="ChEBI" id="CHEBI:90840"/>
        <dbReference type="ChEBI" id="CHEBI:506227"/>
        <dbReference type="EC" id="3.2.1.169"/>
    </reaction>
</comment>
<dbReference type="GO" id="GO:0016231">
    <property type="term" value="F:beta-N-acetylglucosaminidase activity"/>
    <property type="evidence" value="ECO:0007669"/>
    <property type="project" value="TreeGrafter"/>
</dbReference>
<dbReference type="Pfam" id="PF07555">
    <property type="entry name" value="NAGidase"/>
    <property type="match status" value="1"/>
</dbReference>
<dbReference type="PANTHER" id="PTHR13170">
    <property type="entry name" value="O-GLCNACASE"/>
    <property type="match status" value="1"/>
</dbReference>
<keyword evidence="2" id="KW-0326">Glycosidase</keyword>
<dbReference type="Gene3D" id="3.20.20.80">
    <property type="entry name" value="Glycosidases"/>
    <property type="match status" value="1"/>
</dbReference>
<dbReference type="EC" id="3.2.1.169" evidence="6"/>
<dbReference type="PANTHER" id="PTHR13170:SF16">
    <property type="entry name" value="PROTEIN O-GLCNACASE"/>
    <property type="match status" value="1"/>
</dbReference>
<reference evidence="10" key="1">
    <citation type="submission" date="2021-10" db="EMBL/GenBank/DDBJ databases">
        <title>Tropical sea cucumber genome reveals ecological adaptation and Cuvierian tubules defense mechanism.</title>
        <authorList>
            <person name="Chen T."/>
        </authorList>
    </citation>
    <scope>NUCLEOTIDE SEQUENCE</scope>
    <source>
        <strain evidence="10">Nanhai2018</strain>
        <tissue evidence="10">Muscle</tissue>
    </source>
</reference>
<evidence type="ECO:0000256" key="4">
    <source>
        <dbReference type="ARBA" id="ARBA00050933"/>
    </source>
</evidence>
<dbReference type="EMBL" id="JAIZAY010000017">
    <property type="protein sequence ID" value="KAJ8026164.1"/>
    <property type="molecule type" value="Genomic_DNA"/>
</dbReference>
<evidence type="ECO:0000256" key="2">
    <source>
        <dbReference type="ARBA" id="ARBA00023295"/>
    </source>
</evidence>
<dbReference type="OrthoDB" id="9975416at2759"/>
<evidence type="ECO:0000256" key="8">
    <source>
        <dbReference type="SAM" id="MobiDB-lite"/>
    </source>
</evidence>
<evidence type="ECO:0000256" key="6">
    <source>
        <dbReference type="ARBA" id="ARBA00066938"/>
    </source>
</evidence>
<dbReference type="FunFam" id="3.20.20.80:FF:000009">
    <property type="entry name" value="O-GlcNAcase BT_4395"/>
    <property type="match status" value="1"/>
</dbReference>
<keyword evidence="11" id="KW-1185">Reference proteome</keyword>
<dbReference type="InterPro" id="IPR051822">
    <property type="entry name" value="Glycosyl_Hydrolase_84"/>
</dbReference>
<dbReference type="AlphaFoldDB" id="A0A9Q1BI12"/>
<comment type="caution">
    <text evidence="10">The sequence shown here is derived from an EMBL/GenBank/DDBJ whole genome shotgun (WGS) entry which is preliminary data.</text>
</comment>
<evidence type="ECO:0000313" key="10">
    <source>
        <dbReference type="EMBL" id="KAJ8026164.1"/>
    </source>
</evidence>
<dbReference type="GO" id="GO:0102571">
    <property type="term" value="F:[protein]-3-O-(N-acetyl-D-glucosaminyl)-L-serine/L-threonine O-N-acetyl-alpha-D-glucosaminase activity"/>
    <property type="evidence" value="ECO:0007669"/>
    <property type="project" value="UniProtKB-EC"/>
</dbReference>
<proteinExistence type="predicted"/>
<dbReference type="SUPFAM" id="SSF51445">
    <property type="entry name" value="(Trans)glycosidases"/>
    <property type="match status" value="1"/>
</dbReference>